<evidence type="ECO:0000313" key="1">
    <source>
        <dbReference type="EMBL" id="TWI01390.1"/>
    </source>
</evidence>
<accession>A0ABY3FLQ9</accession>
<gene>
    <name evidence="1" type="ORF">IQ05_00971</name>
</gene>
<reference evidence="1 2" key="1">
    <citation type="journal article" date="2015" name="Stand. Genomic Sci.">
        <title>Genomic Encyclopedia of Bacterial and Archaeal Type Strains, Phase III: the genomes of soil and plant-associated and newly described type strains.</title>
        <authorList>
            <person name="Whitman W.B."/>
            <person name="Woyke T."/>
            <person name="Klenk H.P."/>
            <person name="Zhou Y."/>
            <person name="Lilburn T.G."/>
            <person name="Beck B.J."/>
            <person name="De Vos P."/>
            <person name="Vandamme P."/>
            <person name="Eisen J.A."/>
            <person name="Garrity G."/>
            <person name="Hugenholtz P."/>
            <person name="Kyrpides N.C."/>
        </authorList>
    </citation>
    <scope>NUCLEOTIDE SEQUENCE [LARGE SCALE GENOMIC DNA]</scope>
    <source>
        <strain evidence="1 2">CGMCC 1.6847</strain>
    </source>
</reference>
<name>A0ABY3FLQ9_9FLAO</name>
<sequence length="69" mass="7968">MRKITTLLCLFYCCIAFSQEKEVSTFKKNEIKGNAVLLIAGIVEITYERLITEDSGVGISFFLWKKRRC</sequence>
<comment type="caution">
    <text evidence="1">The sequence shown here is derived from an EMBL/GenBank/DDBJ whole genome shotgun (WGS) entry which is preliminary data.</text>
</comment>
<dbReference type="EMBL" id="VLKO01000003">
    <property type="protein sequence ID" value="TWI01390.1"/>
    <property type="molecule type" value="Genomic_DNA"/>
</dbReference>
<organism evidence="1 2">
    <name type="scientific">Flavobacterium tiangeerense</name>
    <dbReference type="NCBI Taxonomy" id="459471"/>
    <lineage>
        <taxon>Bacteria</taxon>
        <taxon>Pseudomonadati</taxon>
        <taxon>Bacteroidota</taxon>
        <taxon>Flavobacteriia</taxon>
        <taxon>Flavobacteriales</taxon>
        <taxon>Flavobacteriaceae</taxon>
        <taxon>Flavobacterium</taxon>
    </lineage>
</organism>
<dbReference type="Proteomes" id="UP000317519">
    <property type="component" value="Unassembled WGS sequence"/>
</dbReference>
<keyword evidence="2" id="KW-1185">Reference proteome</keyword>
<protein>
    <submittedName>
        <fullName evidence="1">Uncharacterized protein</fullName>
    </submittedName>
</protein>
<evidence type="ECO:0000313" key="2">
    <source>
        <dbReference type="Proteomes" id="UP000317519"/>
    </source>
</evidence>
<proteinExistence type="predicted"/>